<name>A0A9X2Z2D6_9MYCO</name>
<dbReference type="Proteomes" id="UP001141629">
    <property type="component" value="Unassembled WGS sequence"/>
</dbReference>
<dbReference type="InterPro" id="IPR010310">
    <property type="entry name" value="T7SS_ESAT-6-like"/>
</dbReference>
<dbReference type="EMBL" id="JACKVK010000008">
    <property type="protein sequence ID" value="MCV7422024.1"/>
    <property type="molecule type" value="Genomic_DNA"/>
</dbReference>
<dbReference type="AlphaFoldDB" id="A0A9X2Z2D6"/>
<sequence length="100" mass="9885">MSDLHVSSSVLASVAGELESVADGVRSGLGSLDGEVSGQLGPGWSGEAAAAYDAVWREWHAGAQQVVDGLTAMSGLLQEAAHAYDAADASGASRVAGSGL</sequence>
<accession>A0A9X2Z2D6</accession>
<comment type="similarity">
    <text evidence="1">Belongs to the WXG100 family.</text>
</comment>
<evidence type="ECO:0000313" key="3">
    <source>
        <dbReference type="Proteomes" id="UP001141629"/>
    </source>
</evidence>
<reference evidence="2" key="1">
    <citation type="submission" date="2020-07" db="EMBL/GenBank/DDBJ databases">
        <authorList>
            <person name="Pettersson B.M.F."/>
            <person name="Behra P.R.K."/>
            <person name="Ramesh M."/>
            <person name="Das S."/>
            <person name="Dasgupta S."/>
            <person name="Kirsebom L.A."/>
        </authorList>
    </citation>
    <scope>NUCLEOTIDE SEQUENCE</scope>
    <source>
        <strain evidence="2">DSM 44838</strain>
    </source>
</reference>
<reference evidence="2" key="2">
    <citation type="journal article" date="2022" name="BMC Genomics">
        <title>Comparative genome analysis of mycobacteria focusing on tRNA and non-coding RNA.</title>
        <authorList>
            <person name="Behra P.R.K."/>
            <person name="Pettersson B.M.F."/>
            <person name="Ramesh M."/>
            <person name="Das S."/>
            <person name="Dasgupta S."/>
            <person name="Kirsebom L.A."/>
        </authorList>
    </citation>
    <scope>NUCLEOTIDE SEQUENCE</scope>
    <source>
        <strain evidence="2">DSM 44838</strain>
    </source>
</reference>
<dbReference type="Gene3D" id="1.10.287.1060">
    <property type="entry name" value="ESAT-6-like"/>
    <property type="match status" value="1"/>
</dbReference>
<comment type="caution">
    <text evidence="2">The sequence shown here is derived from an EMBL/GenBank/DDBJ whole genome shotgun (WGS) entry which is preliminary data.</text>
</comment>
<dbReference type="InterPro" id="IPR036689">
    <property type="entry name" value="ESAT-6-like_sf"/>
</dbReference>
<organism evidence="2 3">
    <name type="scientific">Mycobacterium yunnanensis</name>
    <dbReference type="NCBI Taxonomy" id="368477"/>
    <lineage>
        <taxon>Bacteria</taxon>
        <taxon>Bacillati</taxon>
        <taxon>Actinomycetota</taxon>
        <taxon>Actinomycetes</taxon>
        <taxon>Mycobacteriales</taxon>
        <taxon>Mycobacteriaceae</taxon>
        <taxon>Mycobacterium</taxon>
    </lineage>
</organism>
<dbReference type="RefSeq" id="WP_263996761.1">
    <property type="nucleotide sequence ID" value="NZ_JACKVK010000008.1"/>
</dbReference>
<keyword evidence="3" id="KW-1185">Reference proteome</keyword>
<evidence type="ECO:0000313" key="2">
    <source>
        <dbReference type="EMBL" id="MCV7422024.1"/>
    </source>
</evidence>
<proteinExistence type="inferred from homology"/>
<dbReference type="Pfam" id="PF06013">
    <property type="entry name" value="WXG100"/>
    <property type="match status" value="1"/>
</dbReference>
<protein>
    <recommendedName>
        <fullName evidence="1">ESAT-6-like protein</fullName>
    </recommendedName>
</protein>
<dbReference type="SUPFAM" id="SSF140453">
    <property type="entry name" value="EsxAB dimer-like"/>
    <property type="match status" value="1"/>
</dbReference>
<evidence type="ECO:0000256" key="1">
    <source>
        <dbReference type="RuleBase" id="RU362001"/>
    </source>
</evidence>
<dbReference type="NCBIfam" id="TIGR03930">
    <property type="entry name" value="WXG100_ESAT6"/>
    <property type="match status" value="1"/>
</dbReference>
<gene>
    <name evidence="2" type="ORF">H7K45_15850</name>
</gene>